<sequence>MEQWIEAQDFIAADVIRWKEGVFHNRRKGKALRIGERQVAAEVLQRGEDGWVKLLVRGCTITKDEAAGKSVQALKAGEQIRRAAKTLLRGKVERLLWGDETARAAVLASKPAKSRFADLPTEE</sequence>
<dbReference type="OrthoDB" id="7594775at2"/>
<proteinExistence type="predicted"/>
<name>A0A239DKG2_9SPHN</name>
<protein>
    <submittedName>
        <fullName evidence="1">Uncharacterized protein</fullName>
    </submittedName>
</protein>
<dbReference type="EMBL" id="FZOS01000004">
    <property type="protein sequence ID" value="SNS32372.1"/>
    <property type="molecule type" value="Genomic_DNA"/>
</dbReference>
<dbReference type="Proteomes" id="UP000198281">
    <property type="component" value="Unassembled WGS sequence"/>
</dbReference>
<dbReference type="RefSeq" id="WP_089218660.1">
    <property type="nucleotide sequence ID" value="NZ_FZOS01000004.1"/>
</dbReference>
<reference evidence="2" key="1">
    <citation type="submission" date="2017-06" db="EMBL/GenBank/DDBJ databases">
        <authorList>
            <person name="Varghese N."/>
            <person name="Submissions S."/>
        </authorList>
    </citation>
    <scope>NUCLEOTIDE SEQUENCE [LARGE SCALE GENOMIC DNA]</scope>
    <source>
        <strain evidence="2">LNB2</strain>
    </source>
</reference>
<organism evidence="1 2">
    <name type="scientific">Edaphosphingomonas laterariae</name>
    <dbReference type="NCBI Taxonomy" id="861865"/>
    <lineage>
        <taxon>Bacteria</taxon>
        <taxon>Pseudomonadati</taxon>
        <taxon>Pseudomonadota</taxon>
        <taxon>Alphaproteobacteria</taxon>
        <taxon>Sphingomonadales</taxon>
        <taxon>Rhizorhabdaceae</taxon>
        <taxon>Edaphosphingomonas</taxon>
    </lineage>
</organism>
<keyword evidence="2" id="KW-1185">Reference proteome</keyword>
<dbReference type="AlphaFoldDB" id="A0A239DKG2"/>
<accession>A0A239DKG2</accession>
<gene>
    <name evidence="1" type="ORF">SAMN06295912_104133</name>
</gene>
<evidence type="ECO:0000313" key="2">
    <source>
        <dbReference type="Proteomes" id="UP000198281"/>
    </source>
</evidence>
<evidence type="ECO:0000313" key="1">
    <source>
        <dbReference type="EMBL" id="SNS32372.1"/>
    </source>
</evidence>